<dbReference type="InterPro" id="IPR012674">
    <property type="entry name" value="Calycin"/>
</dbReference>
<dbReference type="SUPFAM" id="SSF50814">
    <property type="entry name" value="Lipocalins"/>
    <property type="match status" value="1"/>
</dbReference>
<dbReference type="InterPro" id="IPR022017">
    <property type="entry name" value="BFA1-like_DUF3598"/>
</dbReference>
<dbReference type="Proteomes" id="UP000054558">
    <property type="component" value="Unassembled WGS sequence"/>
</dbReference>
<accession>A0A1Y1HMJ6</accession>
<sequence>MALTSRSCPRCLFGGPATTSSPKSLRQPTVGRPAPFPALRCWDRAPASTGQCRQHHIAPWIPLHVESSRVLKRGRANSAGSSYKGGSMDVSTHATRGEALAASASKEEDGLENMLRQTGWTKVKQLTVQEHWQLSDAHKRNWHGQWTRYIATPSETGATTYTIQENKYGIRNIEWANAEKTETFHQNHYFSEDFAPLRSAGPWTNTVAESTPEGVTHAASAAATTLYLPGGSAVWASKAVDLNAKPFSLAAELFLRPDNNTRVSIIPFYNGAAFAGVTLVREEAREPADALELRPKSGEPFWTYELELPSGRSDVAAELIGTETLMMGHGLTLYEREGRFGGYGGAQRGASLGSEGFGPCLNDAEYVNVRLPENLSVRCPKRIIEGQGFEMSAVLVSVDGMGASQCKVIYGEDWKLKGVIYGTYFA</sequence>
<evidence type="ECO:0000313" key="2">
    <source>
        <dbReference type="EMBL" id="GAQ78922.1"/>
    </source>
</evidence>
<dbReference type="EMBL" id="DF236970">
    <property type="protein sequence ID" value="GAQ78922.1"/>
    <property type="molecule type" value="Genomic_DNA"/>
</dbReference>
<dbReference type="Pfam" id="PF12204">
    <property type="entry name" value="DUF3598_N"/>
    <property type="match status" value="1"/>
</dbReference>
<gene>
    <name evidence="2" type="ORF">KFL_000210080</name>
</gene>
<organism evidence="2 3">
    <name type="scientific">Klebsormidium nitens</name>
    <name type="common">Green alga</name>
    <name type="synonym">Ulothrix nitens</name>
    <dbReference type="NCBI Taxonomy" id="105231"/>
    <lineage>
        <taxon>Eukaryota</taxon>
        <taxon>Viridiplantae</taxon>
        <taxon>Streptophyta</taxon>
        <taxon>Klebsormidiophyceae</taxon>
        <taxon>Klebsormidiales</taxon>
        <taxon>Klebsormidiaceae</taxon>
        <taxon>Klebsormidium</taxon>
    </lineage>
</organism>
<protein>
    <recommendedName>
        <fullName evidence="1">DUF3598 domain-containing protein</fullName>
    </recommendedName>
</protein>
<evidence type="ECO:0000259" key="1">
    <source>
        <dbReference type="Pfam" id="PF12204"/>
    </source>
</evidence>
<keyword evidence="3" id="KW-1185">Reference proteome</keyword>
<feature type="domain" description="DUF3598" evidence="1">
    <location>
        <begin position="130"/>
        <end position="284"/>
    </location>
</feature>
<dbReference type="Gene3D" id="2.40.128.20">
    <property type="match status" value="1"/>
</dbReference>
<proteinExistence type="predicted"/>
<reference evidence="2 3" key="1">
    <citation type="journal article" date="2014" name="Nat. Commun.">
        <title>Klebsormidium flaccidum genome reveals primary factors for plant terrestrial adaptation.</title>
        <authorList>
            <person name="Hori K."/>
            <person name="Maruyama F."/>
            <person name="Fujisawa T."/>
            <person name="Togashi T."/>
            <person name="Yamamoto N."/>
            <person name="Seo M."/>
            <person name="Sato S."/>
            <person name="Yamada T."/>
            <person name="Mori H."/>
            <person name="Tajima N."/>
            <person name="Moriyama T."/>
            <person name="Ikeuchi M."/>
            <person name="Watanabe M."/>
            <person name="Wada H."/>
            <person name="Kobayashi K."/>
            <person name="Saito M."/>
            <person name="Masuda T."/>
            <person name="Sasaki-Sekimoto Y."/>
            <person name="Mashiguchi K."/>
            <person name="Awai K."/>
            <person name="Shimojima M."/>
            <person name="Masuda S."/>
            <person name="Iwai M."/>
            <person name="Nobusawa T."/>
            <person name="Narise T."/>
            <person name="Kondo S."/>
            <person name="Saito H."/>
            <person name="Sato R."/>
            <person name="Murakawa M."/>
            <person name="Ihara Y."/>
            <person name="Oshima-Yamada Y."/>
            <person name="Ohtaka K."/>
            <person name="Satoh M."/>
            <person name="Sonobe K."/>
            <person name="Ishii M."/>
            <person name="Ohtani R."/>
            <person name="Kanamori-Sato M."/>
            <person name="Honoki R."/>
            <person name="Miyazaki D."/>
            <person name="Mochizuki H."/>
            <person name="Umetsu J."/>
            <person name="Higashi K."/>
            <person name="Shibata D."/>
            <person name="Kamiya Y."/>
            <person name="Sato N."/>
            <person name="Nakamura Y."/>
            <person name="Tabata S."/>
            <person name="Ida S."/>
            <person name="Kurokawa K."/>
            <person name="Ohta H."/>
        </authorList>
    </citation>
    <scope>NUCLEOTIDE SEQUENCE [LARGE SCALE GENOMIC DNA]</scope>
    <source>
        <strain evidence="2 3">NIES-2285</strain>
    </source>
</reference>
<dbReference type="AlphaFoldDB" id="A0A1Y1HMJ6"/>
<name>A0A1Y1HMJ6_KLENI</name>
<dbReference type="OMA" id="HWHGLWT"/>
<evidence type="ECO:0000313" key="3">
    <source>
        <dbReference type="Proteomes" id="UP000054558"/>
    </source>
</evidence>